<evidence type="ECO:0000313" key="2">
    <source>
        <dbReference type="EMBL" id="CAK0880587.1"/>
    </source>
</evidence>
<protein>
    <submittedName>
        <fullName evidence="2">Uncharacterized protein</fullName>
    </submittedName>
</protein>
<dbReference type="Proteomes" id="UP001189429">
    <property type="component" value="Unassembled WGS sequence"/>
</dbReference>
<dbReference type="EMBL" id="CAUYUJ010018093">
    <property type="protein sequence ID" value="CAK0880587.1"/>
    <property type="molecule type" value="Genomic_DNA"/>
</dbReference>
<feature type="compositionally biased region" description="Acidic residues" evidence="1">
    <location>
        <begin position="98"/>
        <end position="115"/>
    </location>
</feature>
<evidence type="ECO:0000256" key="1">
    <source>
        <dbReference type="SAM" id="MobiDB-lite"/>
    </source>
</evidence>
<reference evidence="2" key="1">
    <citation type="submission" date="2023-10" db="EMBL/GenBank/DDBJ databases">
        <authorList>
            <person name="Chen Y."/>
            <person name="Shah S."/>
            <person name="Dougan E. K."/>
            <person name="Thang M."/>
            <person name="Chan C."/>
        </authorList>
    </citation>
    <scope>NUCLEOTIDE SEQUENCE [LARGE SCALE GENOMIC DNA]</scope>
</reference>
<name>A0ABN9W790_9DINO</name>
<feature type="region of interest" description="Disordered" evidence="1">
    <location>
        <begin position="71"/>
        <end position="115"/>
    </location>
</feature>
<evidence type="ECO:0000313" key="3">
    <source>
        <dbReference type="Proteomes" id="UP001189429"/>
    </source>
</evidence>
<comment type="caution">
    <text evidence="2">The sequence shown here is derived from an EMBL/GenBank/DDBJ whole genome shotgun (WGS) entry which is preliminary data.</text>
</comment>
<keyword evidence="3" id="KW-1185">Reference proteome</keyword>
<accession>A0ABN9W790</accession>
<proteinExistence type="predicted"/>
<sequence>MRYSLRGPQKDGEVSWGSAQKTMGMLMGMEMMSGQLPADARVGVSVEVACLSTVAITQSCAAPPRCAARRRRHFRGHQEPNRGQAGRGTGVARRAFTEDDGDKDEHDDDDDGRRR</sequence>
<gene>
    <name evidence="2" type="ORF">PCOR1329_LOCUS63686</name>
</gene>
<organism evidence="2 3">
    <name type="scientific">Prorocentrum cordatum</name>
    <dbReference type="NCBI Taxonomy" id="2364126"/>
    <lineage>
        <taxon>Eukaryota</taxon>
        <taxon>Sar</taxon>
        <taxon>Alveolata</taxon>
        <taxon>Dinophyceae</taxon>
        <taxon>Prorocentrales</taxon>
        <taxon>Prorocentraceae</taxon>
        <taxon>Prorocentrum</taxon>
    </lineage>
</organism>